<dbReference type="EMBL" id="VJMI01013013">
    <property type="protein sequence ID" value="KAF0748799.1"/>
    <property type="molecule type" value="Genomic_DNA"/>
</dbReference>
<gene>
    <name evidence="1" type="ORF">AaE_007243</name>
</gene>
<dbReference type="Proteomes" id="UP000469452">
    <property type="component" value="Unassembled WGS sequence"/>
</dbReference>
<reference evidence="1 2" key="1">
    <citation type="submission" date="2019-06" db="EMBL/GenBank/DDBJ databases">
        <title>Genomics analysis of Aphanomyces spp. identifies a new class of oomycete effector associated with host adaptation.</title>
        <authorList>
            <person name="Gaulin E."/>
        </authorList>
    </citation>
    <scope>NUCLEOTIDE SEQUENCE [LARGE SCALE GENOMIC DNA]</scope>
    <source>
        <strain evidence="1 2">E</strain>
    </source>
</reference>
<accession>A0A6A4ZY24</accession>
<comment type="caution">
    <text evidence="1">The sequence shown here is derived from an EMBL/GenBank/DDBJ whole genome shotgun (WGS) entry which is preliminary data.</text>
</comment>
<name>A0A6A4ZY24_APHAT</name>
<evidence type="ECO:0000313" key="2">
    <source>
        <dbReference type="Proteomes" id="UP000469452"/>
    </source>
</evidence>
<sequence>MKPWNHADHKLFCSGYPIKMNADAKKILDEFKDALNEAEAFLKRDPRQRLLPYMVPTDMNLALPAPEKYAIPLNQM</sequence>
<dbReference type="AlphaFoldDB" id="A0A6A4ZY24"/>
<proteinExistence type="predicted"/>
<protein>
    <submittedName>
        <fullName evidence="1">Uncharacterized protein</fullName>
    </submittedName>
</protein>
<organism evidence="1 2">
    <name type="scientific">Aphanomyces astaci</name>
    <name type="common">Crayfish plague agent</name>
    <dbReference type="NCBI Taxonomy" id="112090"/>
    <lineage>
        <taxon>Eukaryota</taxon>
        <taxon>Sar</taxon>
        <taxon>Stramenopiles</taxon>
        <taxon>Oomycota</taxon>
        <taxon>Saprolegniomycetes</taxon>
        <taxon>Saprolegniales</taxon>
        <taxon>Verrucalvaceae</taxon>
        <taxon>Aphanomyces</taxon>
    </lineage>
</organism>
<evidence type="ECO:0000313" key="1">
    <source>
        <dbReference type="EMBL" id="KAF0748799.1"/>
    </source>
</evidence>
<feature type="non-terminal residue" evidence="1">
    <location>
        <position position="76"/>
    </location>
</feature>